<accession>A0AAU9VGY4</accession>
<dbReference type="RefSeq" id="WP_254007130.1">
    <property type="nucleotide sequence ID" value="NZ_OW659477.1"/>
</dbReference>
<dbReference type="InterPro" id="IPR016181">
    <property type="entry name" value="Acyl_CoA_acyltransferase"/>
</dbReference>
<sequence>MGYEIKELNYEAFIPIYNNFMVNDFPDDELRSLHSIKRMFRDGRYSVLVMVEDDVLLAYANFITDEEGRVALLDYYAVTQARRGQGIGTLFLQKIRETLDVDGLLIESERPDKAESEEDRIIRTKRIGFYEQNDSVVTEYTWEAYGVIYNLLYLPIGKDVENVDVGFKIKEMYGFTLPKSLLEKYTKLYIE</sequence>
<proteinExistence type="predicted"/>
<evidence type="ECO:0000313" key="3">
    <source>
        <dbReference type="EMBL" id="CAH2760913.1"/>
    </source>
</evidence>
<dbReference type="InterPro" id="IPR000182">
    <property type="entry name" value="GNAT_dom"/>
</dbReference>
<dbReference type="SUPFAM" id="SSF55729">
    <property type="entry name" value="Acyl-CoA N-acyltransferases (Nat)"/>
    <property type="match status" value="1"/>
</dbReference>
<organism evidence="2 5">
    <name type="scientific">Erysipelothrix amsterdamensis</name>
    <dbReference type="NCBI Taxonomy" id="2929157"/>
    <lineage>
        <taxon>Bacteria</taxon>
        <taxon>Bacillati</taxon>
        <taxon>Bacillota</taxon>
        <taxon>Erysipelotrichia</taxon>
        <taxon>Erysipelotrichales</taxon>
        <taxon>Erysipelotrichaceae</taxon>
        <taxon>Erysipelothrix</taxon>
    </lineage>
</organism>
<evidence type="ECO:0000313" key="5">
    <source>
        <dbReference type="Proteomes" id="UP001154111"/>
    </source>
</evidence>
<dbReference type="Proteomes" id="UP001154095">
    <property type="component" value="Chromosome"/>
</dbReference>
<gene>
    <name evidence="2" type="ORF">ERYAMS2_00427</name>
    <name evidence="3" type="ORF">ERYAMS_00137</name>
</gene>
<protein>
    <submittedName>
        <fullName evidence="2">GNAT family N-acetyltransferase</fullName>
    </submittedName>
</protein>
<feature type="domain" description="N-acetyltransferase" evidence="1">
    <location>
        <begin position="3"/>
        <end position="191"/>
    </location>
</feature>
<dbReference type="EMBL" id="OW659496">
    <property type="protein sequence ID" value="CAH2760913.1"/>
    <property type="molecule type" value="Genomic_DNA"/>
</dbReference>
<name>A0AAU9VGY4_9FIRM</name>
<dbReference type="Pfam" id="PF00583">
    <property type="entry name" value="Acetyltransf_1"/>
    <property type="match status" value="1"/>
</dbReference>
<dbReference type="Gene3D" id="3.40.630.30">
    <property type="match status" value="1"/>
</dbReference>
<reference evidence="2" key="1">
    <citation type="submission" date="2022-04" db="EMBL/GenBank/DDBJ databases">
        <authorList>
            <person name="Forde T."/>
        </authorList>
    </citation>
    <scope>NUCLEOTIDE SEQUENCE</scope>
    <source>
        <strain evidence="2">A18Y016a</strain>
        <strain evidence="3">A18Y020d</strain>
    </source>
</reference>
<evidence type="ECO:0000313" key="2">
    <source>
        <dbReference type="EMBL" id="CAH2760906.1"/>
    </source>
</evidence>
<dbReference type="EMBL" id="OW659477">
    <property type="protein sequence ID" value="CAH2760906.1"/>
    <property type="molecule type" value="Genomic_DNA"/>
</dbReference>
<dbReference type="CDD" id="cd04301">
    <property type="entry name" value="NAT_SF"/>
    <property type="match status" value="1"/>
</dbReference>
<evidence type="ECO:0000313" key="4">
    <source>
        <dbReference type="Proteomes" id="UP001154095"/>
    </source>
</evidence>
<keyword evidence="4" id="KW-1185">Reference proteome</keyword>
<dbReference type="AlphaFoldDB" id="A0AAU9VGY4"/>
<dbReference type="GO" id="GO:0016747">
    <property type="term" value="F:acyltransferase activity, transferring groups other than amino-acyl groups"/>
    <property type="evidence" value="ECO:0007669"/>
    <property type="project" value="InterPro"/>
</dbReference>
<evidence type="ECO:0000259" key="1">
    <source>
        <dbReference type="PROSITE" id="PS51186"/>
    </source>
</evidence>
<dbReference type="Proteomes" id="UP001154111">
    <property type="component" value="Chromosome"/>
</dbReference>
<dbReference type="PROSITE" id="PS51186">
    <property type="entry name" value="GNAT"/>
    <property type="match status" value="1"/>
</dbReference>